<name>A0A8H5BRU0_9AGAR</name>
<dbReference type="EMBL" id="JAACJJ010000014">
    <property type="protein sequence ID" value="KAF5327157.1"/>
    <property type="molecule type" value="Genomic_DNA"/>
</dbReference>
<evidence type="ECO:0008006" key="3">
    <source>
        <dbReference type="Google" id="ProtNLM"/>
    </source>
</evidence>
<evidence type="ECO:0000313" key="2">
    <source>
        <dbReference type="Proteomes" id="UP000567179"/>
    </source>
</evidence>
<dbReference type="OrthoDB" id="3270987at2759"/>
<reference evidence="1 2" key="1">
    <citation type="journal article" date="2020" name="ISME J.">
        <title>Uncovering the hidden diversity of litter-decomposition mechanisms in mushroom-forming fungi.</title>
        <authorList>
            <person name="Floudas D."/>
            <person name="Bentzer J."/>
            <person name="Ahren D."/>
            <person name="Johansson T."/>
            <person name="Persson P."/>
            <person name="Tunlid A."/>
        </authorList>
    </citation>
    <scope>NUCLEOTIDE SEQUENCE [LARGE SCALE GENOMIC DNA]</scope>
    <source>
        <strain evidence="1 2">CBS 101986</strain>
    </source>
</reference>
<gene>
    <name evidence="1" type="ORF">D9619_004890</name>
</gene>
<sequence>MGAKEPDLLGRSPATWLKNRAEAISPLRCAKFGDKTVHDRGFSEVPQKIVGKEQLTDFGRGVPTFVLSLDPPQVLMDGDIPGQFKQPIFAWRLERVFDACKDRRDAWVTSHSSPPALVFLRPRQEDAAYLCTTTRKKDMTRSYKRTSVSAEEHSKVTMAWDVQVHTSCTRSSGKPCKGCRHLAAHDHAYRGQENSVSTHAYGTERLRLKTLVNRRHDVVTSHLPPEISAHIFKFTLPVHSERHVHPSMSDDMLPVQYILGAVCQTWRHIVWTSPMLWTSLSFDVFSEGDKRDLVSQWLARSGQLPLSLHLYSDGLDYHQSWKFDDKISGLIDIINLHSAQWHELCLSVPPKFMSHLAGNPTSITSSLDRIRLRFIPENARPTKLSFHTQHQPIYVNVGSMPLGFIDFSWSRLTHIKADGFSVSECIQLFQNARLLQEFQLRSFSSGRPTEVFIKPTDFVIHRHLRVLRIILPSFVRESGSAFLDCMTFPALTTYEHYFSSNDVPVTIILGLLERSAYPVQRLTLHEPVFHDYRDLHRILKSTPRLEELSLSYLNARLNLAWPLLSDLAKATKTKTFLPKLMALTLHTTQQFPWTLIANVFGVAPQPGRPIRYLQMRLPDLKDNETVDEAVVRQLLYLKQQGATLDIKSLNLREDVLAKSAMAMGLTFT</sequence>
<accession>A0A8H5BRU0</accession>
<organism evidence="1 2">
    <name type="scientific">Psilocybe cf. subviscida</name>
    <dbReference type="NCBI Taxonomy" id="2480587"/>
    <lineage>
        <taxon>Eukaryota</taxon>
        <taxon>Fungi</taxon>
        <taxon>Dikarya</taxon>
        <taxon>Basidiomycota</taxon>
        <taxon>Agaricomycotina</taxon>
        <taxon>Agaricomycetes</taxon>
        <taxon>Agaricomycetidae</taxon>
        <taxon>Agaricales</taxon>
        <taxon>Agaricineae</taxon>
        <taxon>Strophariaceae</taxon>
        <taxon>Psilocybe</taxon>
    </lineage>
</organism>
<proteinExistence type="predicted"/>
<dbReference type="Gene3D" id="1.20.1280.50">
    <property type="match status" value="1"/>
</dbReference>
<evidence type="ECO:0000313" key="1">
    <source>
        <dbReference type="EMBL" id="KAF5327157.1"/>
    </source>
</evidence>
<comment type="caution">
    <text evidence="1">The sequence shown here is derived from an EMBL/GenBank/DDBJ whole genome shotgun (WGS) entry which is preliminary data.</text>
</comment>
<dbReference type="Proteomes" id="UP000567179">
    <property type="component" value="Unassembled WGS sequence"/>
</dbReference>
<keyword evidence="2" id="KW-1185">Reference proteome</keyword>
<dbReference type="AlphaFoldDB" id="A0A8H5BRU0"/>
<protein>
    <recommendedName>
        <fullName evidence="3">F-box domain-containing protein</fullName>
    </recommendedName>
</protein>